<dbReference type="RefSeq" id="WP_264136803.1">
    <property type="nucleotide sequence ID" value="NZ_JAOYOD010000001.1"/>
</dbReference>
<keyword evidence="1" id="KW-0812">Transmembrane</keyword>
<comment type="caution">
    <text evidence="2">The sequence shown here is derived from an EMBL/GenBank/DDBJ whole genome shotgun (WGS) entry which is preliminary data.</text>
</comment>
<keyword evidence="3" id="KW-1185">Reference proteome</keyword>
<feature type="transmembrane region" description="Helical" evidence="1">
    <location>
        <begin position="6"/>
        <end position="25"/>
    </location>
</feature>
<dbReference type="EMBL" id="JAOYOD010000001">
    <property type="protein sequence ID" value="MCV9386017.1"/>
    <property type="molecule type" value="Genomic_DNA"/>
</dbReference>
<keyword evidence="1" id="KW-1133">Transmembrane helix</keyword>
<reference evidence="2 3" key="1">
    <citation type="submission" date="2022-10" db="EMBL/GenBank/DDBJ databases">
        <title>Comparative genomics and taxonomic characterization of three novel marine species of genus Reichenbachiella exhibiting antioxidant and polysaccharide degradation activities.</title>
        <authorList>
            <person name="Muhammad N."/>
            <person name="Lee Y.-J."/>
            <person name="Ko J."/>
            <person name="Kim S.-G."/>
        </authorList>
    </citation>
    <scope>NUCLEOTIDE SEQUENCE [LARGE SCALE GENOMIC DNA]</scope>
    <source>
        <strain evidence="2 3">ABR2-5</strain>
    </source>
</reference>
<keyword evidence="1" id="KW-0472">Membrane</keyword>
<feature type="transmembrane region" description="Helical" evidence="1">
    <location>
        <begin position="46"/>
        <end position="64"/>
    </location>
</feature>
<feature type="transmembrane region" description="Helical" evidence="1">
    <location>
        <begin position="112"/>
        <end position="135"/>
    </location>
</feature>
<evidence type="ECO:0000313" key="3">
    <source>
        <dbReference type="Proteomes" id="UP001300692"/>
    </source>
</evidence>
<feature type="transmembrane region" description="Helical" evidence="1">
    <location>
        <begin position="187"/>
        <end position="206"/>
    </location>
</feature>
<name>A0ABT3CQX7_9BACT</name>
<evidence type="ECO:0000256" key="1">
    <source>
        <dbReference type="SAM" id="Phobius"/>
    </source>
</evidence>
<evidence type="ECO:0000313" key="2">
    <source>
        <dbReference type="EMBL" id="MCV9386017.1"/>
    </source>
</evidence>
<dbReference type="Proteomes" id="UP001300692">
    <property type="component" value="Unassembled WGS sequence"/>
</dbReference>
<gene>
    <name evidence="2" type="ORF">N7U62_05045</name>
</gene>
<protein>
    <submittedName>
        <fullName evidence="2">Uncharacterized protein</fullName>
    </submittedName>
</protein>
<organism evidence="2 3">
    <name type="scientific">Reichenbachiella ulvae</name>
    <dbReference type="NCBI Taxonomy" id="2980104"/>
    <lineage>
        <taxon>Bacteria</taxon>
        <taxon>Pseudomonadati</taxon>
        <taxon>Bacteroidota</taxon>
        <taxon>Cytophagia</taxon>
        <taxon>Cytophagales</taxon>
        <taxon>Reichenbachiellaceae</taxon>
        <taxon>Reichenbachiella</taxon>
    </lineage>
</organism>
<feature type="transmembrane region" description="Helical" evidence="1">
    <location>
        <begin position="147"/>
        <end position="167"/>
    </location>
</feature>
<proteinExistence type="predicted"/>
<accession>A0ABT3CQX7</accession>
<sequence length="230" mass="25862">MTSAHLLYIPIVFSLGLLVGTLLSSNAERSTKSHQKPDGLFPKGSTLFGSFLIFMAAFVGTHFFEIPRSSKAVSTALNDLEIFDKAPSFSSEEVYSRIASFPLYGMAIYKEFTYTIDVFFPITLLAFLILLSLYVTKRGPISRQFRITLLLIPMIWFVMDMIENYSIYHLLDTFPAKNETLAGMLGYITITKFTLLLLAILIPTILRTFGKSLLRKIGASSQPQNETNRT</sequence>